<feature type="transmembrane region" description="Helical" evidence="6">
    <location>
        <begin position="394"/>
        <end position="411"/>
    </location>
</feature>
<feature type="transmembrane region" description="Helical" evidence="6">
    <location>
        <begin position="291"/>
        <end position="308"/>
    </location>
</feature>
<sequence>MGPDVPLLNDYKQEFFWKRFPQTVLGGPRLKLGFCAPPYVYINQIILFLIPWIFGGVATILYQLNTLEDFHAAILAAGLMLLAAFIVQGMNLCARRKTVAVKTFQFQNTLADEDELEFSSCIGSETIKFIIPGKKYLINTFFHSILAGVLCGLGTWYLLPNRLTILYSNTGATVALFIFGWVTLCIGEYSLIINTAIETATFQAQDIYEINALTRPLYIFVFIAVDLAYRFTANVPSLLQANQILHIIFVFLPVLWAVGILPPVDALFLWALEQVLEFGFGGSPMATNVRLLVMFLVSIGVVVATFFIPNSLGVVLFTTGIGFILSIDLNQVEASFGSCCRTARASFEYPKHFLKPLRWWLSWKEVLIYISLLLTALTEAGLLHFFITKSTISIISPQAIVSYILIALLVICKVFQQTQGAYLLFGFIRNPLYPKEMRTMKNFKQKQARLAKAGIVRGILINFVCPFAMIAFLSMDTSLLDLHTASLCIGFTRAFRTVWQNTENALVEVVVVAIVRLAALYTSLVWWNSVGTGIQLLMVGIIRDRFFQAVSKLKFALTVLISSWTEKKQRRKSSATIITFNIFLFPLVLTVIALASALSAPLLPLFTLPVFLVGFPRPKRSWPGSVGSSACKCPDSVYYQQMVHNLAAAFGTAFAAGSLGDPSPGSHFLCRFQDRLVWVLVLERGFGYCCLNIKGLELQETSCHTAEARRLDEMFETTFEQDDRTSACSVNPYFGSILTPCAALPVVVYSDARNVLTGIIDSHDNLKQLKEDFIKVLIWVLLRYCNKSKFANFKESQRTQHTVNWSEEHIGTSVQIENKSHSLGSQSFKDNYTVSSDTLNDWSDDDLFELEPTVKKPQVNVLQVATNQQQIPTNPTVIFIPGSVETQSLSFSTTNEEPAQKNEFGLPATDKGKQNIMEPVFHEALPTVIFSSTHSKKLSMPDEWRFGPFPSLFLQELLKSFPEDWYTFVLTLLDIVSSDEKTSIIVEELKEDKILRDMYAKVVMTCYGLMMGSDFINPGPNHVFKVYSGDIPWSLGLDWLTEKPELFTLTLKAFRYTFKLMFDKASLGPVEDFAEMVNYLEEYEKDWFIGMVSEPQWQKAVLQEKPYLFSLGYDPSLGTYTGRVLTFQKMLMQVGRLNAEAIRGQWANLSWELLYATNDDEERYSIQAHPVLLRNLTVQSADPPLGYPIFSSTSIHISLL</sequence>
<dbReference type="InParanoid" id="A0A4W3GU28"/>
<proteinExistence type="inferred from homology"/>
<dbReference type="OrthoDB" id="5979286at2759"/>
<evidence type="ECO:0000256" key="4">
    <source>
        <dbReference type="ARBA" id="ARBA00022989"/>
    </source>
</evidence>
<evidence type="ECO:0000256" key="1">
    <source>
        <dbReference type="ARBA" id="ARBA00004141"/>
    </source>
</evidence>
<evidence type="ECO:0000256" key="3">
    <source>
        <dbReference type="ARBA" id="ARBA00022692"/>
    </source>
</evidence>
<organism evidence="8 9">
    <name type="scientific">Callorhinchus milii</name>
    <name type="common">Ghost shark</name>
    <dbReference type="NCBI Taxonomy" id="7868"/>
    <lineage>
        <taxon>Eukaryota</taxon>
        <taxon>Metazoa</taxon>
        <taxon>Chordata</taxon>
        <taxon>Craniata</taxon>
        <taxon>Vertebrata</taxon>
        <taxon>Chondrichthyes</taxon>
        <taxon>Holocephali</taxon>
        <taxon>Chimaeriformes</taxon>
        <taxon>Callorhinchidae</taxon>
        <taxon>Callorhinchus</taxon>
    </lineage>
</organism>
<feature type="transmembrane region" description="Helical" evidence="6">
    <location>
        <begin position="213"/>
        <end position="232"/>
    </location>
</feature>
<reference evidence="9" key="3">
    <citation type="journal article" date="2014" name="Nature">
        <title>Elephant shark genome provides unique insights into gnathostome evolution.</title>
        <authorList>
            <consortium name="International Elephant Shark Genome Sequencing Consortium"/>
            <person name="Venkatesh B."/>
            <person name="Lee A.P."/>
            <person name="Ravi V."/>
            <person name="Maurya A.K."/>
            <person name="Lian M.M."/>
            <person name="Swann J.B."/>
            <person name="Ohta Y."/>
            <person name="Flajnik M.F."/>
            <person name="Sutoh Y."/>
            <person name="Kasahara M."/>
            <person name="Hoon S."/>
            <person name="Gangu V."/>
            <person name="Roy S.W."/>
            <person name="Irimia M."/>
            <person name="Korzh V."/>
            <person name="Kondrychyn I."/>
            <person name="Lim Z.W."/>
            <person name="Tay B.H."/>
            <person name="Tohari S."/>
            <person name="Kong K.W."/>
            <person name="Ho S."/>
            <person name="Lorente-Galdos B."/>
            <person name="Quilez J."/>
            <person name="Marques-Bonet T."/>
            <person name="Raney B.J."/>
            <person name="Ingham P.W."/>
            <person name="Tay A."/>
            <person name="Hillier L.W."/>
            <person name="Minx P."/>
            <person name="Boehm T."/>
            <person name="Wilson R.K."/>
            <person name="Brenner S."/>
            <person name="Warren W.C."/>
        </authorList>
    </citation>
    <scope>NUCLEOTIDE SEQUENCE [LARGE SCALE GENOMIC DNA]</scope>
</reference>
<reference evidence="8" key="4">
    <citation type="submission" date="2025-08" db="UniProtKB">
        <authorList>
            <consortium name="Ensembl"/>
        </authorList>
    </citation>
    <scope>IDENTIFICATION</scope>
</reference>
<evidence type="ECO:0000256" key="6">
    <source>
        <dbReference type="RuleBase" id="RU367089"/>
    </source>
</evidence>
<dbReference type="RefSeq" id="XP_007902018.1">
    <property type="nucleotide sequence ID" value="XM_007903827.2"/>
</dbReference>
<dbReference type="CTD" id="64430"/>
<dbReference type="InterPro" id="IPR039797">
    <property type="entry name" value="Pecanex"/>
</dbReference>
<dbReference type="GeneTree" id="ENSGT00940000156899"/>
<evidence type="ECO:0000256" key="2">
    <source>
        <dbReference type="ARBA" id="ARBA00010170"/>
    </source>
</evidence>
<reference evidence="8" key="5">
    <citation type="submission" date="2025-09" db="UniProtKB">
        <authorList>
            <consortium name="Ensembl"/>
        </authorList>
    </citation>
    <scope>IDENTIFICATION</scope>
</reference>
<feature type="transmembrane region" description="Helical" evidence="6">
    <location>
        <begin position="171"/>
        <end position="192"/>
    </location>
</feature>
<feature type="transmembrane region" description="Helical" evidence="6">
    <location>
        <begin position="454"/>
        <end position="473"/>
    </location>
</feature>
<evidence type="ECO:0000259" key="7">
    <source>
        <dbReference type="Pfam" id="PF05041"/>
    </source>
</evidence>
<reference evidence="9" key="1">
    <citation type="journal article" date="2006" name="Science">
        <title>Ancient noncoding elements conserved in the human genome.</title>
        <authorList>
            <person name="Venkatesh B."/>
            <person name="Kirkness E.F."/>
            <person name="Loh Y.H."/>
            <person name="Halpern A.L."/>
            <person name="Lee A.P."/>
            <person name="Johnson J."/>
            <person name="Dandona N."/>
            <person name="Viswanathan L.D."/>
            <person name="Tay A."/>
            <person name="Venter J.C."/>
            <person name="Strausberg R.L."/>
            <person name="Brenner S."/>
        </authorList>
    </citation>
    <scope>NUCLEOTIDE SEQUENCE [LARGE SCALE GENOMIC DNA]</scope>
</reference>
<comment type="similarity">
    <text evidence="2 6">Belongs to the pecanex family.</text>
</comment>
<dbReference type="Pfam" id="PF05041">
    <property type="entry name" value="Pecanex_C"/>
    <property type="match status" value="1"/>
</dbReference>
<dbReference type="KEGG" id="cmk:103185373"/>
<dbReference type="InterPro" id="IPR007735">
    <property type="entry name" value="Pecanex_C"/>
</dbReference>
<feature type="transmembrane region" description="Helical" evidence="6">
    <location>
        <begin position="244"/>
        <end position="270"/>
    </location>
</feature>
<evidence type="ECO:0000313" key="8">
    <source>
        <dbReference type="Ensembl" id="ENSCMIP00000006547.1"/>
    </source>
</evidence>
<name>A0A4W3GU28_CALMI</name>
<dbReference type="GO" id="GO:0016020">
    <property type="term" value="C:membrane"/>
    <property type="evidence" value="ECO:0007669"/>
    <property type="project" value="UniProtKB-SubCell"/>
</dbReference>
<feature type="transmembrane region" description="Helical" evidence="6">
    <location>
        <begin position="506"/>
        <end position="526"/>
    </location>
</feature>
<dbReference type="GeneID" id="103185373"/>
<feature type="transmembrane region" description="Helical" evidence="6">
    <location>
        <begin position="366"/>
        <end position="387"/>
    </location>
</feature>
<protein>
    <recommendedName>
        <fullName evidence="6">Pecanex-like protein</fullName>
    </recommendedName>
</protein>
<gene>
    <name evidence="8" type="primary">pcnx4</name>
</gene>
<evidence type="ECO:0000256" key="5">
    <source>
        <dbReference type="ARBA" id="ARBA00023136"/>
    </source>
</evidence>
<feature type="transmembrane region" description="Helical" evidence="6">
    <location>
        <begin position="70"/>
        <end position="87"/>
    </location>
</feature>
<dbReference type="AlphaFoldDB" id="A0A4W3GU28"/>
<feature type="transmembrane region" description="Helical" evidence="6">
    <location>
        <begin position="39"/>
        <end position="64"/>
    </location>
</feature>
<keyword evidence="3 6" id="KW-0812">Transmembrane</keyword>
<feature type="transmembrane region" description="Helical" evidence="6">
    <location>
        <begin position="577"/>
        <end position="598"/>
    </location>
</feature>
<keyword evidence="5 6" id="KW-0472">Membrane</keyword>
<dbReference type="Proteomes" id="UP000314986">
    <property type="component" value="Unassembled WGS sequence"/>
</dbReference>
<keyword evidence="4 6" id="KW-1133">Transmembrane helix</keyword>
<keyword evidence="9" id="KW-1185">Reference proteome</keyword>
<comment type="subcellular location">
    <subcellularLocation>
        <location evidence="1 6">Membrane</location>
        <topology evidence="1 6">Multi-pass membrane protein</topology>
    </subcellularLocation>
</comment>
<evidence type="ECO:0000313" key="9">
    <source>
        <dbReference type="Proteomes" id="UP000314986"/>
    </source>
</evidence>
<feature type="domain" description="Pecanex C-terminal" evidence="7">
    <location>
        <begin position="1023"/>
        <end position="1193"/>
    </location>
</feature>
<dbReference type="Ensembl" id="ENSCMIT00000006758.1">
    <property type="protein sequence ID" value="ENSCMIP00000006547.1"/>
    <property type="gene ID" value="ENSCMIG00000003704.1"/>
</dbReference>
<feature type="transmembrane region" description="Helical" evidence="6">
    <location>
        <begin position="136"/>
        <end position="159"/>
    </location>
</feature>
<reference evidence="9" key="2">
    <citation type="journal article" date="2007" name="PLoS Biol.">
        <title>Survey sequencing and comparative analysis of the elephant shark (Callorhinchus milii) genome.</title>
        <authorList>
            <person name="Venkatesh B."/>
            <person name="Kirkness E.F."/>
            <person name="Loh Y.H."/>
            <person name="Halpern A.L."/>
            <person name="Lee A.P."/>
            <person name="Johnson J."/>
            <person name="Dandona N."/>
            <person name="Viswanathan L.D."/>
            <person name="Tay A."/>
            <person name="Venter J.C."/>
            <person name="Strausberg R.L."/>
            <person name="Brenner S."/>
        </authorList>
    </citation>
    <scope>NUCLEOTIDE SEQUENCE [LARGE SCALE GENOMIC DNA]</scope>
</reference>
<accession>A0A4W3GU28</accession>
<dbReference type="OMA" id="FVFGWIT"/>
<dbReference type="PANTHER" id="PTHR12372">
    <property type="entry name" value="PECANEX"/>
    <property type="match status" value="1"/>
</dbReference>
<dbReference type="PANTHER" id="PTHR12372:SF6">
    <property type="entry name" value="PECANEX-LIKE PROTEIN 4"/>
    <property type="match status" value="1"/>
</dbReference>